<gene>
    <name evidence="2" type="ORF">E0F89_02610</name>
</gene>
<protein>
    <recommendedName>
        <fullName evidence="1">Type II CBASS E2 protein domain-containing protein</fullName>
    </recommendedName>
</protein>
<keyword evidence="3" id="KW-1185">Reference proteome</keyword>
<feature type="domain" description="Type II CBASS E2 protein" evidence="1">
    <location>
        <begin position="15"/>
        <end position="138"/>
    </location>
</feature>
<reference evidence="2 3" key="1">
    <citation type="submission" date="2019-03" db="EMBL/GenBank/DDBJ databases">
        <title>Flavobacterium AT-3-2 sp. nov., isolated from arctic soil.</title>
        <authorList>
            <person name="Chaudhary D.K."/>
        </authorList>
    </citation>
    <scope>NUCLEOTIDE SEQUENCE [LARGE SCALE GENOMIC DNA]</scope>
    <source>
        <strain evidence="2 3">AT-3-2</strain>
    </source>
</reference>
<evidence type="ECO:0000259" key="1">
    <source>
        <dbReference type="Pfam" id="PF26395"/>
    </source>
</evidence>
<name>A0A4R5B4M4_9FLAO</name>
<evidence type="ECO:0000313" key="3">
    <source>
        <dbReference type="Proteomes" id="UP000295278"/>
    </source>
</evidence>
<sequence length="139" mass="16324">MIIKNLLRNKTIAQQASALKFKFPEWNVNFNAISLIAIGKIKPTSRSEAYTVEIKYFIIKKKPLVQVKILDPILIKNEKEEEIPHMYSQESLCLFMPKYNEFKKTDLICDTIIPWTSLWLYYYEIWHTTGTWLGGGLHV</sequence>
<evidence type="ECO:0000313" key="2">
    <source>
        <dbReference type="EMBL" id="TDD78544.1"/>
    </source>
</evidence>
<dbReference type="InterPro" id="IPR058588">
    <property type="entry name" value="E2-CBASS"/>
</dbReference>
<dbReference type="EMBL" id="SMFM01000001">
    <property type="protein sequence ID" value="TDD78544.1"/>
    <property type="molecule type" value="Genomic_DNA"/>
</dbReference>
<dbReference type="RefSeq" id="WP_131908297.1">
    <property type="nucleotide sequence ID" value="NZ_SMFM01000001.1"/>
</dbReference>
<proteinExistence type="predicted"/>
<dbReference type="Pfam" id="PF26395">
    <property type="entry name" value="E2-CBASS"/>
    <property type="match status" value="1"/>
</dbReference>
<dbReference type="OrthoDB" id="4736406at2"/>
<comment type="caution">
    <text evidence="2">The sequence shown here is derived from an EMBL/GenBank/DDBJ whole genome shotgun (WGS) entry which is preliminary data.</text>
</comment>
<organism evidence="2 3">
    <name type="scientific">Flavobacterium caseinilyticum</name>
    <dbReference type="NCBI Taxonomy" id="2541732"/>
    <lineage>
        <taxon>Bacteria</taxon>
        <taxon>Pseudomonadati</taxon>
        <taxon>Bacteroidota</taxon>
        <taxon>Flavobacteriia</taxon>
        <taxon>Flavobacteriales</taxon>
        <taxon>Flavobacteriaceae</taxon>
        <taxon>Flavobacterium</taxon>
    </lineage>
</organism>
<dbReference type="AlphaFoldDB" id="A0A4R5B4M4"/>
<dbReference type="Proteomes" id="UP000295278">
    <property type="component" value="Unassembled WGS sequence"/>
</dbReference>
<accession>A0A4R5B4M4</accession>